<dbReference type="Proteomes" id="UP000494363">
    <property type="component" value="Unassembled WGS sequence"/>
</dbReference>
<dbReference type="Pfam" id="PF11180">
    <property type="entry name" value="DUF2968"/>
    <property type="match status" value="1"/>
</dbReference>
<proteinExistence type="predicted"/>
<organism evidence="2 3">
    <name type="scientific">Paraburkholderia humisilvae</name>
    <dbReference type="NCBI Taxonomy" id="627669"/>
    <lineage>
        <taxon>Bacteria</taxon>
        <taxon>Pseudomonadati</taxon>
        <taxon>Pseudomonadota</taxon>
        <taxon>Betaproteobacteria</taxon>
        <taxon>Burkholderiales</taxon>
        <taxon>Burkholderiaceae</taxon>
        <taxon>Paraburkholderia</taxon>
    </lineage>
</organism>
<reference evidence="2 3" key="1">
    <citation type="submission" date="2020-04" db="EMBL/GenBank/DDBJ databases">
        <authorList>
            <person name="De Canck E."/>
        </authorList>
    </citation>
    <scope>NUCLEOTIDE SEQUENCE [LARGE SCALE GENOMIC DNA]</scope>
    <source>
        <strain evidence="2 3">LMG 29542</strain>
    </source>
</reference>
<dbReference type="RefSeq" id="WP_175232668.1">
    <property type="nucleotide sequence ID" value="NZ_CADIKH010000081.1"/>
</dbReference>
<dbReference type="InterPro" id="IPR021350">
    <property type="entry name" value="DUF2968"/>
</dbReference>
<dbReference type="AlphaFoldDB" id="A0A6J5F7Q6"/>
<sequence length="246" mass="27557">MNMLNWRSGATSTVHATSLPNEVEEAVPLIVALPAQPDTEVTPAEPIASAPPSRVTMVATQNNAGRRVRKADVAELERLSAADALVEFRTFRSFSYSAALLFDGVTPDYYVALCHDGVIWRAFTTSDLESAEAAFRQMEEHIAKLTEGEISRAQRKAEHQRVTRMIAQSEALAERLRNDIDRDAAHAQLVSTRQHDIRKELAQLEAQRGVAQAQMNRALRHVHNLTVTNNESIPHLQTRREDNFRK</sequence>
<evidence type="ECO:0008006" key="4">
    <source>
        <dbReference type="Google" id="ProtNLM"/>
    </source>
</evidence>
<evidence type="ECO:0000313" key="3">
    <source>
        <dbReference type="Proteomes" id="UP000494363"/>
    </source>
</evidence>
<accession>A0A6J5F7Q6</accession>
<feature type="coiled-coil region" evidence="1">
    <location>
        <begin position="128"/>
        <end position="221"/>
    </location>
</feature>
<name>A0A6J5F7Q6_9BURK</name>
<gene>
    <name evidence="2" type="ORF">LMG29542_07369</name>
</gene>
<protein>
    <recommendedName>
        <fullName evidence="4">DUF2968 domain-containing protein</fullName>
    </recommendedName>
</protein>
<evidence type="ECO:0000313" key="2">
    <source>
        <dbReference type="EMBL" id="CAB3773652.1"/>
    </source>
</evidence>
<keyword evidence="3" id="KW-1185">Reference proteome</keyword>
<keyword evidence="1" id="KW-0175">Coiled coil</keyword>
<dbReference type="EMBL" id="CADIKH010000081">
    <property type="protein sequence ID" value="CAB3773652.1"/>
    <property type="molecule type" value="Genomic_DNA"/>
</dbReference>
<evidence type="ECO:0000256" key="1">
    <source>
        <dbReference type="SAM" id="Coils"/>
    </source>
</evidence>